<reference evidence="2" key="1">
    <citation type="submission" date="2022-10" db="EMBL/GenBank/DDBJ databases">
        <title>Genome assembly of Pristionchus species.</title>
        <authorList>
            <person name="Yoshida K."/>
            <person name="Sommer R.J."/>
        </authorList>
    </citation>
    <scope>NUCLEOTIDE SEQUENCE [LARGE SCALE GENOMIC DNA]</scope>
    <source>
        <strain evidence="2">RS5460</strain>
    </source>
</reference>
<sequence>PLVLVDSLDVDVEDGSGIDLHLVLVLQILCHTHLVLLLHFSDIIKELRIVLERIQLLQLVQIRDPRVTDSFTDNISESGIGEKQPSPRSDSISLVLELAGVELVEVAE</sequence>
<gene>
    <name evidence="1" type="ORF">PMAYCL1PPCAC_16476</name>
</gene>
<evidence type="ECO:0000313" key="2">
    <source>
        <dbReference type="Proteomes" id="UP001328107"/>
    </source>
</evidence>
<keyword evidence="2" id="KW-1185">Reference proteome</keyword>
<dbReference type="AlphaFoldDB" id="A0AAN5CKT1"/>
<comment type="caution">
    <text evidence="1">The sequence shown here is derived from an EMBL/GenBank/DDBJ whole genome shotgun (WGS) entry which is preliminary data.</text>
</comment>
<protein>
    <submittedName>
        <fullName evidence="1">Uncharacterized protein</fullName>
    </submittedName>
</protein>
<evidence type="ECO:0000313" key="1">
    <source>
        <dbReference type="EMBL" id="GMR46281.1"/>
    </source>
</evidence>
<dbReference type="EMBL" id="BTRK01000004">
    <property type="protein sequence ID" value="GMR46281.1"/>
    <property type="molecule type" value="Genomic_DNA"/>
</dbReference>
<feature type="non-terminal residue" evidence="1">
    <location>
        <position position="1"/>
    </location>
</feature>
<accession>A0AAN5CKT1</accession>
<proteinExistence type="predicted"/>
<feature type="non-terminal residue" evidence="1">
    <location>
        <position position="108"/>
    </location>
</feature>
<name>A0AAN5CKT1_9BILA</name>
<organism evidence="1 2">
    <name type="scientific">Pristionchus mayeri</name>
    <dbReference type="NCBI Taxonomy" id="1317129"/>
    <lineage>
        <taxon>Eukaryota</taxon>
        <taxon>Metazoa</taxon>
        <taxon>Ecdysozoa</taxon>
        <taxon>Nematoda</taxon>
        <taxon>Chromadorea</taxon>
        <taxon>Rhabditida</taxon>
        <taxon>Rhabditina</taxon>
        <taxon>Diplogasteromorpha</taxon>
        <taxon>Diplogasteroidea</taxon>
        <taxon>Neodiplogasteridae</taxon>
        <taxon>Pristionchus</taxon>
    </lineage>
</organism>
<dbReference type="Proteomes" id="UP001328107">
    <property type="component" value="Unassembled WGS sequence"/>
</dbReference>